<evidence type="ECO:0000256" key="5">
    <source>
        <dbReference type="ARBA" id="ARBA00022960"/>
    </source>
</evidence>
<evidence type="ECO:0000256" key="15">
    <source>
        <dbReference type="ARBA" id="ARBA00049902"/>
    </source>
</evidence>
<dbReference type="GO" id="GO:0051301">
    <property type="term" value="P:cell division"/>
    <property type="evidence" value="ECO:0007669"/>
    <property type="project" value="InterPro"/>
</dbReference>
<gene>
    <name evidence="17" type="ORF">A3I29_03985</name>
</gene>
<feature type="transmembrane region" description="Helical" evidence="16">
    <location>
        <begin position="188"/>
        <end position="209"/>
    </location>
</feature>
<evidence type="ECO:0000313" key="18">
    <source>
        <dbReference type="Proteomes" id="UP000178726"/>
    </source>
</evidence>
<organism evidence="17 18">
    <name type="scientific">Candidatus Magasanikbacteria bacterium RIFCSPLOWO2_02_FULL_44_11</name>
    <dbReference type="NCBI Taxonomy" id="1798689"/>
    <lineage>
        <taxon>Bacteria</taxon>
        <taxon>Candidatus Magasanikiibacteriota</taxon>
    </lineage>
</organism>
<protein>
    <recommendedName>
        <fullName evidence="12">Probable peptidoglycan glycosyltransferase FtsW</fullName>
        <ecNumber evidence="14">2.4.99.28</ecNumber>
    </recommendedName>
    <alternativeName>
        <fullName evidence="13">Cell division protein FtsW</fullName>
    </alternativeName>
    <alternativeName>
        <fullName evidence="10">Cell wall polymerase</fullName>
    </alternativeName>
    <alternativeName>
        <fullName evidence="9">Peptidoglycan polymerase</fullName>
    </alternativeName>
</protein>
<name>A0A1F6N9J7_9BACT</name>
<dbReference type="GO" id="GO:0008360">
    <property type="term" value="P:regulation of cell shape"/>
    <property type="evidence" value="ECO:0007669"/>
    <property type="project" value="UniProtKB-KW"/>
</dbReference>
<dbReference type="EC" id="2.4.99.28" evidence="14"/>
<comment type="similarity">
    <text evidence="11">Belongs to the SEDS family. FtsW subfamily.</text>
</comment>
<dbReference type="AlphaFoldDB" id="A0A1F6N9J7"/>
<dbReference type="GO" id="GO:0005886">
    <property type="term" value="C:plasma membrane"/>
    <property type="evidence" value="ECO:0007669"/>
    <property type="project" value="TreeGrafter"/>
</dbReference>
<comment type="caution">
    <text evidence="17">The sequence shown here is derived from an EMBL/GenBank/DDBJ whole genome shotgun (WGS) entry which is preliminary data.</text>
</comment>
<feature type="transmembrane region" description="Helical" evidence="16">
    <location>
        <begin position="77"/>
        <end position="99"/>
    </location>
</feature>
<keyword evidence="2" id="KW-0328">Glycosyltransferase</keyword>
<keyword evidence="5" id="KW-0133">Cell shape</keyword>
<feature type="transmembrane region" description="Helical" evidence="16">
    <location>
        <begin position="111"/>
        <end position="131"/>
    </location>
</feature>
<dbReference type="GO" id="GO:0009252">
    <property type="term" value="P:peptidoglycan biosynthetic process"/>
    <property type="evidence" value="ECO:0007669"/>
    <property type="project" value="UniProtKB-KW"/>
</dbReference>
<accession>A0A1F6N9J7</accession>
<evidence type="ECO:0000256" key="9">
    <source>
        <dbReference type="ARBA" id="ARBA00032370"/>
    </source>
</evidence>
<keyword evidence="6" id="KW-0573">Peptidoglycan synthesis</keyword>
<evidence type="ECO:0000256" key="16">
    <source>
        <dbReference type="SAM" id="Phobius"/>
    </source>
</evidence>
<keyword evidence="4 16" id="KW-0812">Transmembrane</keyword>
<dbReference type="GO" id="GO:0008955">
    <property type="term" value="F:peptidoglycan glycosyltransferase activity"/>
    <property type="evidence" value="ECO:0007669"/>
    <property type="project" value="UniProtKB-EC"/>
</dbReference>
<evidence type="ECO:0000256" key="8">
    <source>
        <dbReference type="ARBA" id="ARBA00023136"/>
    </source>
</evidence>
<sequence>MVKARRQADRIFLVCLGILIIFGLAALMSSSSAIGFTRFNDTYFYIKRQILFGVLPGLILFIIFSKIDYHLWQKVALFFYGITLILLGLVFIDGIGLVINGSKSWVSFGNYSLQPAEIAKLSVIIMLALLLSKKEYVWNDWKSSLLPIVGLIIPALILIALQPDVGTLSIVAMVMFAMMMVGKVPARYLVIISLIGVLGFVGLIFAAPYRAQRLTTFLHPELDPKGVGYQVNQAFLAVGSGGFWGLGFGHSRQKFQYLPEVNADSIFAVIAEENGFLVSTGFVLLIVTLALRGLKIARGAPDDFGGLLVTGIVVWFSWQSFLNIGAMVGALPLTGVPLPFVSHGGSAMMMALAGAGLITNISTFSKI</sequence>
<dbReference type="Proteomes" id="UP000178726">
    <property type="component" value="Unassembled WGS sequence"/>
</dbReference>
<keyword evidence="8 16" id="KW-0472">Membrane</keyword>
<dbReference type="PANTHER" id="PTHR30474">
    <property type="entry name" value="CELL CYCLE PROTEIN"/>
    <property type="match status" value="1"/>
</dbReference>
<dbReference type="Pfam" id="PF01098">
    <property type="entry name" value="FTSW_RODA_SPOVE"/>
    <property type="match status" value="1"/>
</dbReference>
<comment type="catalytic activity">
    <reaction evidence="15">
        <text>[GlcNAc-(1-&gt;4)-Mur2Ac(oyl-L-Ala-gamma-D-Glu-L-Lys-D-Ala-D-Ala)](n)-di-trans,octa-cis-undecaprenyl diphosphate + beta-D-GlcNAc-(1-&gt;4)-Mur2Ac(oyl-L-Ala-gamma-D-Glu-L-Lys-D-Ala-D-Ala)-di-trans,octa-cis-undecaprenyl diphosphate = [GlcNAc-(1-&gt;4)-Mur2Ac(oyl-L-Ala-gamma-D-Glu-L-Lys-D-Ala-D-Ala)](n+1)-di-trans,octa-cis-undecaprenyl diphosphate + di-trans,octa-cis-undecaprenyl diphosphate + H(+)</text>
        <dbReference type="Rhea" id="RHEA:23708"/>
        <dbReference type="Rhea" id="RHEA-COMP:9602"/>
        <dbReference type="Rhea" id="RHEA-COMP:9603"/>
        <dbReference type="ChEBI" id="CHEBI:15378"/>
        <dbReference type="ChEBI" id="CHEBI:58405"/>
        <dbReference type="ChEBI" id="CHEBI:60033"/>
        <dbReference type="ChEBI" id="CHEBI:78435"/>
        <dbReference type="EC" id="2.4.99.28"/>
    </reaction>
</comment>
<dbReference type="STRING" id="1798689.A3I29_03985"/>
<evidence type="ECO:0000256" key="13">
    <source>
        <dbReference type="ARBA" id="ARBA00041418"/>
    </source>
</evidence>
<proteinExistence type="inferred from homology"/>
<feature type="transmembrane region" description="Helical" evidence="16">
    <location>
        <begin position="275"/>
        <end position="294"/>
    </location>
</feature>
<dbReference type="InterPro" id="IPR001182">
    <property type="entry name" value="FtsW/RodA"/>
</dbReference>
<dbReference type="GO" id="GO:0032153">
    <property type="term" value="C:cell division site"/>
    <property type="evidence" value="ECO:0007669"/>
    <property type="project" value="TreeGrafter"/>
</dbReference>
<dbReference type="EMBL" id="MFQK01000039">
    <property type="protein sequence ID" value="OGH80577.1"/>
    <property type="molecule type" value="Genomic_DNA"/>
</dbReference>
<feature type="transmembrane region" description="Helical" evidence="16">
    <location>
        <begin position="340"/>
        <end position="361"/>
    </location>
</feature>
<feature type="transmembrane region" description="Helical" evidence="16">
    <location>
        <begin position="45"/>
        <end position="65"/>
    </location>
</feature>
<evidence type="ECO:0000256" key="12">
    <source>
        <dbReference type="ARBA" id="ARBA00041185"/>
    </source>
</evidence>
<keyword evidence="7 16" id="KW-1133">Transmembrane helix</keyword>
<feature type="transmembrane region" description="Helical" evidence="16">
    <location>
        <begin position="143"/>
        <end position="159"/>
    </location>
</feature>
<evidence type="ECO:0000256" key="1">
    <source>
        <dbReference type="ARBA" id="ARBA00004141"/>
    </source>
</evidence>
<dbReference type="PANTHER" id="PTHR30474:SF2">
    <property type="entry name" value="PEPTIDOGLYCAN GLYCOSYLTRANSFERASE FTSW-RELATED"/>
    <property type="match status" value="1"/>
</dbReference>
<evidence type="ECO:0000256" key="11">
    <source>
        <dbReference type="ARBA" id="ARBA00038053"/>
    </source>
</evidence>
<feature type="transmembrane region" description="Helical" evidence="16">
    <location>
        <begin position="306"/>
        <end position="328"/>
    </location>
</feature>
<evidence type="ECO:0000256" key="14">
    <source>
        <dbReference type="ARBA" id="ARBA00044770"/>
    </source>
</evidence>
<evidence type="ECO:0000313" key="17">
    <source>
        <dbReference type="EMBL" id="OGH80577.1"/>
    </source>
</evidence>
<evidence type="ECO:0000256" key="7">
    <source>
        <dbReference type="ARBA" id="ARBA00022989"/>
    </source>
</evidence>
<evidence type="ECO:0000256" key="4">
    <source>
        <dbReference type="ARBA" id="ARBA00022692"/>
    </source>
</evidence>
<feature type="transmembrane region" description="Helical" evidence="16">
    <location>
        <begin position="165"/>
        <end position="181"/>
    </location>
</feature>
<comment type="subcellular location">
    <subcellularLocation>
        <location evidence="1">Membrane</location>
        <topology evidence="1">Multi-pass membrane protein</topology>
    </subcellularLocation>
</comment>
<evidence type="ECO:0000256" key="2">
    <source>
        <dbReference type="ARBA" id="ARBA00022676"/>
    </source>
</evidence>
<evidence type="ECO:0000256" key="10">
    <source>
        <dbReference type="ARBA" id="ARBA00033270"/>
    </source>
</evidence>
<reference evidence="17 18" key="1">
    <citation type="journal article" date="2016" name="Nat. Commun.">
        <title>Thousands of microbial genomes shed light on interconnected biogeochemical processes in an aquifer system.</title>
        <authorList>
            <person name="Anantharaman K."/>
            <person name="Brown C.T."/>
            <person name="Hug L.A."/>
            <person name="Sharon I."/>
            <person name="Castelle C.J."/>
            <person name="Probst A.J."/>
            <person name="Thomas B.C."/>
            <person name="Singh A."/>
            <person name="Wilkins M.J."/>
            <person name="Karaoz U."/>
            <person name="Brodie E.L."/>
            <person name="Williams K.H."/>
            <person name="Hubbard S.S."/>
            <person name="Banfield J.F."/>
        </authorList>
    </citation>
    <scope>NUCLEOTIDE SEQUENCE [LARGE SCALE GENOMIC DNA]</scope>
</reference>
<evidence type="ECO:0000256" key="3">
    <source>
        <dbReference type="ARBA" id="ARBA00022679"/>
    </source>
</evidence>
<evidence type="ECO:0000256" key="6">
    <source>
        <dbReference type="ARBA" id="ARBA00022984"/>
    </source>
</evidence>
<keyword evidence="3" id="KW-0808">Transferase</keyword>
<dbReference type="GO" id="GO:0015648">
    <property type="term" value="F:lipid-linked peptidoglycan transporter activity"/>
    <property type="evidence" value="ECO:0007669"/>
    <property type="project" value="TreeGrafter"/>
</dbReference>